<evidence type="ECO:0000259" key="2">
    <source>
        <dbReference type="Pfam" id="PF04773"/>
    </source>
</evidence>
<feature type="transmembrane region" description="Helical" evidence="1">
    <location>
        <begin position="99"/>
        <end position="119"/>
    </location>
</feature>
<sequence length="333" mass="38227">MRSYELFSSHDFVADDAFIAWVIRPTEASNSFWHQWVNQHPYKKAEIDEAIKIIKELSSQPNVFSEDEIQENWARINQKISPFTRQESDEIVVPLWRRWYAVAAAVTVLVLFGAGIWWYQQPILYATTYGEKRTIVLPDSSFVTLNGNSQLAYSRGWTTREVSLKGEAFFQVKKQNRLNEPVKFSVKTGRVTVNVVGTIFNVNDRRGKTEIMLKEGKVQLAISTKNPQNMLLIPGEKATLLANSDRLVKEKSDPEIQTAWLRNMLIFNGETLSTIFQQLEDGYGIRTTVTRPDLLKKRFTGSVTTDSINTFYNQLQTIYSIRVKPIKGGYLVE</sequence>
<keyword evidence="1" id="KW-1133">Transmembrane helix</keyword>
<dbReference type="Gene3D" id="3.55.50.30">
    <property type="match status" value="1"/>
</dbReference>
<keyword evidence="1" id="KW-0472">Membrane</keyword>
<feature type="domain" description="Protein FecR C-terminal" evidence="3">
    <location>
        <begin position="265"/>
        <end position="329"/>
    </location>
</feature>
<dbReference type="InterPro" id="IPR032508">
    <property type="entry name" value="FecR_C"/>
</dbReference>
<keyword evidence="5" id="KW-1185">Reference proteome</keyword>
<proteinExistence type="predicted"/>
<evidence type="ECO:0000313" key="5">
    <source>
        <dbReference type="Proteomes" id="UP000436006"/>
    </source>
</evidence>
<feature type="domain" description="FecR protein" evidence="2">
    <location>
        <begin position="125"/>
        <end position="219"/>
    </location>
</feature>
<accession>A0A7K1SC74</accession>
<protein>
    <submittedName>
        <fullName evidence="4">DUF4974 domain-containing protein</fullName>
    </submittedName>
</protein>
<dbReference type="Pfam" id="PF04773">
    <property type="entry name" value="FecR"/>
    <property type="match status" value="1"/>
</dbReference>
<dbReference type="RefSeq" id="WP_157586048.1">
    <property type="nucleotide sequence ID" value="NZ_WPIN01000005.1"/>
</dbReference>
<dbReference type="PIRSF" id="PIRSF018266">
    <property type="entry name" value="FecR"/>
    <property type="match status" value="1"/>
</dbReference>
<evidence type="ECO:0000259" key="3">
    <source>
        <dbReference type="Pfam" id="PF16344"/>
    </source>
</evidence>
<dbReference type="AlphaFoldDB" id="A0A7K1SC74"/>
<comment type="caution">
    <text evidence="4">The sequence shown here is derived from an EMBL/GenBank/DDBJ whole genome shotgun (WGS) entry which is preliminary data.</text>
</comment>
<reference evidence="4 5" key="1">
    <citation type="submission" date="2019-12" db="EMBL/GenBank/DDBJ databases">
        <title>Spirosoma sp. HMF4905 genome sequencing and assembly.</title>
        <authorList>
            <person name="Kang H."/>
            <person name="Cha I."/>
            <person name="Kim H."/>
            <person name="Joh K."/>
        </authorList>
    </citation>
    <scope>NUCLEOTIDE SEQUENCE [LARGE SCALE GENOMIC DNA]</scope>
    <source>
        <strain evidence="4 5">HMF4905</strain>
    </source>
</reference>
<organism evidence="4 5">
    <name type="scientific">Spirosoma arboris</name>
    <dbReference type="NCBI Taxonomy" id="2682092"/>
    <lineage>
        <taxon>Bacteria</taxon>
        <taxon>Pseudomonadati</taxon>
        <taxon>Bacteroidota</taxon>
        <taxon>Cytophagia</taxon>
        <taxon>Cytophagales</taxon>
        <taxon>Cytophagaceae</taxon>
        <taxon>Spirosoma</taxon>
    </lineage>
</organism>
<evidence type="ECO:0000256" key="1">
    <source>
        <dbReference type="SAM" id="Phobius"/>
    </source>
</evidence>
<dbReference type="InterPro" id="IPR012373">
    <property type="entry name" value="Ferrdict_sens_TM"/>
</dbReference>
<name>A0A7K1SC74_9BACT</name>
<dbReference type="PANTHER" id="PTHR30273:SF2">
    <property type="entry name" value="PROTEIN FECR"/>
    <property type="match status" value="1"/>
</dbReference>
<dbReference type="GO" id="GO:0016989">
    <property type="term" value="F:sigma factor antagonist activity"/>
    <property type="evidence" value="ECO:0007669"/>
    <property type="project" value="TreeGrafter"/>
</dbReference>
<dbReference type="Proteomes" id="UP000436006">
    <property type="component" value="Unassembled WGS sequence"/>
</dbReference>
<dbReference type="Gene3D" id="2.60.120.1440">
    <property type="match status" value="1"/>
</dbReference>
<dbReference type="Pfam" id="PF16344">
    <property type="entry name" value="FecR_C"/>
    <property type="match status" value="1"/>
</dbReference>
<gene>
    <name evidence="4" type="ORF">GO755_15285</name>
</gene>
<dbReference type="EMBL" id="WPIN01000005">
    <property type="protein sequence ID" value="MVM31407.1"/>
    <property type="molecule type" value="Genomic_DNA"/>
</dbReference>
<evidence type="ECO:0000313" key="4">
    <source>
        <dbReference type="EMBL" id="MVM31407.1"/>
    </source>
</evidence>
<keyword evidence="1" id="KW-0812">Transmembrane</keyword>
<dbReference type="PANTHER" id="PTHR30273">
    <property type="entry name" value="PERIPLASMIC SIGNAL SENSOR AND SIGMA FACTOR ACTIVATOR FECR-RELATED"/>
    <property type="match status" value="1"/>
</dbReference>
<dbReference type="InterPro" id="IPR006860">
    <property type="entry name" value="FecR"/>
</dbReference>